<dbReference type="EMBL" id="JAVYJV010000009">
    <property type="protein sequence ID" value="KAK4362222.1"/>
    <property type="molecule type" value="Genomic_DNA"/>
</dbReference>
<feature type="region of interest" description="Disordered" evidence="1">
    <location>
        <begin position="1"/>
        <end position="21"/>
    </location>
</feature>
<evidence type="ECO:0000313" key="2">
    <source>
        <dbReference type="EMBL" id="KAK4362222.1"/>
    </source>
</evidence>
<feature type="compositionally biased region" description="Polar residues" evidence="1">
    <location>
        <begin position="1"/>
        <end position="11"/>
    </location>
</feature>
<reference evidence="2" key="1">
    <citation type="submission" date="2023-12" db="EMBL/GenBank/DDBJ databases">
        <title>Genome assembly of Anisodus tanguticus.</title>
        <authorList>
            <person name="Wang Y.-J."/>
        </authorList>
    </citation>
    <scope>NUCLEOTIDE SEQUENCE</scope>
    <source>
        <strain evidence="2">KB-2021</strain>
        <tissue evidence="2">Leaf</tissue>
    </source>
</reference>
<evidence type="ECO:0000313" key="3">
    <source>
        <dbReference type="Proteomes" id="UP001291623"/>
    </source>
</evidence>
<comment type="caution">
    <text evidence="2">The sequence shown here is derived from an EMBL/GenBank/DDBJ whole genome shotgun (WGS) entry which is preliminary data.</text>
</comment>
<name>A0AAE1S3S9_9SOLA</name>
<evidence type="ECO:0000256" key="1">
    <source>
        <dbReference type="SAM" id="MobiDB-lite"/>
    </source>
</evidence>
<proteinExistence type="predicted"/>
<protein>
    <submittedName>
        <fullName evidence="2">Uncharacterized protein</fullName>
    </submittedName>
</protein>
<sequence>MLFDELSQTGCNFDESEDSMDSPISMKVNTLMADATDMDEKFAMMDQTIEALKKSLEDNNLQIAQLINRLETFSLAESSHIPHVPPGFPPQNKEVEESLSKFKLEENFFFPSHIAVGISVWLSVITTQS</sequence>
<gene>
    <name evidence="2" type="ORF">RND71_017463</name>
</gene>
<organism evidence="2 3">
    <name type="scientific">Anisodus tanguticus</name>
    <dbReference type="NCBI Taxonomy" id="243964"/>
    <lineage>
        <taxon>Eukaryota</taxon>
        <taxon>Viridiplantae</taxon>
        <taxon>Streptophyta</taxon>
        <taxon>Embryophyta</taxon>
        <taxon>Tracheophyta</taxon>
        <taxon>Spermatophyta</taxon>
        <taxon>Magnoliopsida</taxon>
        <taxon>eudicotyledons</taxon>
        <taxon>Gunneridae</taxon>
        <taxon>Pentapetalae</taxon>
        <taxon>asterids</taxon>
        <taxon>lamiids</taxon>
        <taxon>Solanales</taxon>
        <taxon>Solanaceae</taxon>
        <taxon>Solanoideae</taxon>
        <taxon>Hyoscyameae</taxon>
        <taxon>Anisodus</taxon>
    </lineage>
</organism>
<dbReference type="AlphaFoldDB" id="A0AAE1S3S9"/>
<dbReference type="Proteomes" id="UP001291623">
    <property type="component" value="Unassembled WGS sequence"/>
</dbReference>
<keyword evidence="3" id="KW-1185">Reference proteome</keyword>
<accession>A0AAE1S3S9</accession>